<dbReference type="HOGENOM" id="CLU_1503952_0_0_1"/>
<dbReference type="InParanoid" id="K9F4G9"/>
<gene>
    <name evidence="1" type="ORF">PDIG_90740</name>
</gene>
<accession>K9F4G9</accession>
<dbReference type="OrthoDB" id="4357582at2759"/>
<dbReference type="OMA" id="CAPTERV"/>
<reference evidence="2" key="1">
    <citation type="journal article" date="2012" name="BMC Genomics">
        <title>Genome sequence of the necrotrophic fungus Penicillium digitatum, the main postharvest pathogen of citrus.</title>
        <authorList>
            <person name="Marcet-Houben M."/>
            <person name="Ballester A.-R."/>
            <person name="de la Fuente B."/>
            <person name="Harries E."/>
            <person name="Marcos J.F."/>
            <person name="Gonzalez-Candelas L."/>
            <person name="Gabaldon T."/>
        </authorList>
    </citation>
    <scope>NUCLEOTIDE SEQUENCE [LARGE SCALE GENOMIC DNA]</scope>
    <source>
        <strain evidence="2">PHI26 / CECT 20796</strain>
    </source>
</reference>
<dbReference type="PANTHER" id="PTHR37535:SF3">
    <property type="entry name" value="FLUG DOMAIN-CONTAINING PROTEIN"/>
    <property type="match status" value="1"/>
</dbReference>
<evidence type="ECO:0000313" key="2">
    <source>
        <dbReference type="Proteomes" id="UP000009882"/>
    </source>
</evidence>
<protein>
    <submittedName>
        <fullName evidence="1">Uncharacterized protein</fullName>
    </submittedName>
</protein>
<proteinExistence type="predicted"/>
<sequence length="179" mass="20908">MEHHRDSNVPLRLNASRRIEFEADPEVIKMNEKIRALTQEIDGKPDRHPNLCKERSTLYGQKAKLRRSHQEKLVQEWWSSSYDEYISGNDFSEKDTTSLFDIYRKYIPERDRLSRNLFENTSIDSDIGRQCLADLIAICAPTERVVYYPGLHPVDGQCPLCSQAISRCRTVYLMMKPLV</sequence>
<dbReference type="AlphaFoldDB" id="K9F4G9"/>
<comment type="caution">
    <text evidence="1">The sequence shown here is derived from an EMBL/GenBank/DDBJ whole genome shotgun (WGS) entry which is preliminary data.</text>
</comment>
<dbReference type="Proteomes" id="UP000009882">
    <property type="component" value="Unassembled WGS sequence"/>
</dbReference>
<evidence type="ECO:0000313" key="1">
    <source>
        <dbReference type="EMBL" id="EKV04210.1"/>
    </source>
</evidence>
<dbReference type="STRING" id="1170229.K9F4G9"/>
<organism evidence="1 2">
    <name type="scientific">Penicillium digitatum (strain PHI26 / CECT 20796)</name>
    <name type="common">Green mold</name>
    <dbReference type="NCBI Taxonomy" id="1170229"/>
    <lineage>
        <taxon>Eukaryota</taxon>
        <taxon>Fungi</taxon>
        <taxon>Dikarya</taxon>
        <taxon>Ascomycota</taxon>
        <taxon>Pezizomycotina</taxon>
        <taxon>Eurotiomycetes</taxon>
        <taxon>Eurotiomycetidae</taxon>
        <taxon>Eurotiales</taxon>
        <taxon>Aspergillaceae</taxon>
        <taxon>Penicillium</taxon>
    </lineage>
</organism>
<dbReference type="PANTHER" id="PTHR37535">
    <property type="entry name" value="FLUG DOMAIN PROTEIN"/>
    <property type="match status" value="1"/>
</dbReference>
<dbReference type="EMBL" id="AKCT01000341">
    <property type="protein sequence ID" value="EKV04210.1"/>
    <property type="molecule type" value="Genomic_DNA"/>
</dbReference>
<keyword evidence="2" id="KW-1185">Reference proteome</keyword>
<name>K9F4G9_PEND2</name>